<dbReference type="EMBL" id="CAJVPU010006225">
    <property type="protein sequence ID" value="CAG8558205.1"/>
    <property type="molecule type" value="Genomic_DNA"/>
</dbReference>
<accession>A0ACA9M0C4</accession>
<gene>
    <name evidence="1" type="ORF">DHETER_LOCUS5526</name>
</gene>
<protein>
    <submittedName>
        <fullName evidence="1">17330_t:CDS:1</fullName>
    </submittedName>
</protein>
<evidence type="ECO:0000313" key="1">
    <source>
        <dbReference type="EMBL" id="CAG8558205.1"/>
    </source>
</evidence>
<proteinExistence type="predicted"/>
<reference evidence="1" key="1">
    <citation type="submission" date="2021-06" db="EMBL/GenBank/DDBJ databases">
        <authorList>
            <person name="Kallberg Y."/>
            <person name="Tangrot J."/>
            <person name="Rosling A."/>
        </authorList>
    </citation>
    <scope>NUCLEOTIDE SEQUENCE</scope>
    <source>
        <strain evidence="1">IL203A</strain>
    </source>
</reference>
<comment type="caution">
    <text evidence="1">The sequence shown here is derived from an EMBL/GenBank/DDBJ whole genome shotgun (WGS) entry which is preliminary data.</text>
</comment>
<organism evidence="1 2">
    <name type="scientific">Dentiscutata heterogama</name>
    <dbReference type="NCBI Taxonomy" id="1316150"/>
    <lineage>
        <taxon>Eukaryota</taxon>
        <taxon>Fungi</taxon>
        <taxon>Fungi incertae sedis</taxon>
        <taxon>Mucoromycota</taxon>
        <taxon>Glomeromycotina</taxon>
        <taxon>Glomeromycetes</taxon>
        <taxon>Diversisporales</taxon>
        <taxon>Gigasporaceae</taxon>
        <taxon>Dentiscutata</taxon>
    </lineage>
</organism>
<name>A0ACA9M0C4_9GLOM</name>
<evidence type="ECO:0000313" key="2">
    <source>
        <dbReference type="Proteomes" id="UP000789702"/>
    </source>
</evidence>
<sequence length="82" mass="9522">MKAIVMMSALNKFQWFCHDLEKLLEKNDPVLDKSVELIVININVKVKELEYKSQQLLDIDKDQAASLEKHDKEDQGTTHIII</sequence>
<dbReference type="Proteomes" id="UP000789702">
    <property type="component" value="Unassembled WGS sequence"/>
</dbReference>
<keyword evidence="2" id="KW-1185">Reference proteome</keyword>